<dbReference type="InterPro" id="IPR036416">
    <property type="entry name" value="Pept_tRNA_hydro_sf"/>
</dbReference>
<feature type="site" description="Discriminates between blocked and unblocked aminoacyl-tRNA" evidence="8">
    <location>
        <position position="9"/>
    </location>
</feature>
<dbReference type="FunFam" id="3.40.50.1470:FF:000001">
    <property type="entry name" value="Peptidyl-tRNA hydrolase"/>
    <property type="match status" value="1"/>
</dbReference>
<evidence type="ECO:0000256" key="5">
    <source>
        <dbReference type="ARBA" id="ARBA00038063"/>
    </source>
</evidence>
<keyword evidence="8" id="KW-0963">Cytoplasm</keyword>
<dbReference type="SUPFAM" id="SSF53178">
    <property type="entry name" value="Peptidyl-tRNA hydrolase-like"/>
    <property type="match status" value="1"/>
</dbReference>
<dbReference type="PANTHER" id="PTHR17224:SF1">
    <property type="entry name" value="PEPTIDYL-TRNA HYDROLASE"/>
    <property type="match status" value="1"/>
</dbReference>
<comment type="subcellular location">
    <subcellularLocation>
        <location evidence="8">Cytoplasm</location>
    </subcellularLocation>
</comment>
<evidence type="ECO:0000256" key="10">
    <source>
        <dbReference type="RuleBase" id="RU004320"/>
    </source>
</evidence>
<evidence type="ECO:0000256" key="4">
    <source>
        <dbReference type="ARBA" id="ARBA00022884"/>
    </source>
</evidence>
<dbReference type="EC" id="3.1.1.29" evidence="1 8"/>
<dbReference type="Pfam" id="PF01195">
    <property type="entry name" value="Pept_tRNA_hydro"/>
    <property type="match status" value="1"/>
</dbReference>
<dbReference type="HAMAP" id="MF_00083">
    <property type="entry name" value="Pept_tRNA_hydro_bact"/>
    <property type="match status" value="1"/>
</dbReference>
<feature type="binding site" evidence="8">
    <location>
        <position position="64"/>
    </location>
    <ligand>
        <name>tRNA</name>
        <dbReference type="ChEBI" id="CHEBI:17843"/>
    </ligand>
</feature>
<evidence type="ECO:0000256" key="1">
    <source>
        <dbReference type="ARBA" id="ARBA00013260"/>
    </source>
</evidence>
<keyword evidence="4 8" id="KW-0694">RNA-binding</keyword>
<feature type="binding site" evidence="8">
    <location>
        <position position="14"/>
    </location>
    <ligand>
        <name>tRNA</name>
        <dbReference type="ChEBI" id="CHEBI:17843"/>
    </ligand>
</feature>
<dbReference type="InterPro" id="IPR018171">
    <property type="entry name" value="Pept_tRNA_hydro_CS"/>
</dbReference>
<dbReference type="GO" id="GO:0004045">
    <property type="term" value="F:peptidyl-tRNA hydrolase activity"/>
    <property type="evidence" value="ECO:0007669"/>
    <property type="project" value="UniProtKB-UniRule"/>
</dbReference>
<comment type="function">
    <text evidence="8">Catalyzes the release of premature peptidyl moieties from peptidyl-tRNA molecules trapped in stalled 50S ribosomal subunits, and thus maintains levels of free tRNAs and 50S ribosomes.</text>
</comment>
<dbReference type="GO" id="GO:0072344">
    <property type="term" value="P:rescue of stalled ribosome"/>
    <property type="evidence" value="ECO:0007669"/>
    <property type="project" value="UniProtKB-UniRule"/>
</dbReference>
<comment type="catalytic activity">
    <reaction evidence="6 8 9">
        <text>an N-acyl-L-alpha-aminoacyl-tRNA + H2O = an N-acyl-L-amino acid + a tRNA + H(+)</text>
        <dbReference type="Rhea" id="RHEA:54448"/>
        <dbReference type="Rhea" id="RHEA-COMP:10123"/>
        <dbReference type="Rhea" id="RHEA-COMP:13883"/>
        <dbReference type="ChEBI" id="CHEBI:15377"/>
        <dbReference type="ChEBI" id="CHEBI:15378"/>
        <dbReference type="ChEBI" id="CHEBI:59874"/>
        <dbReference type="ChEBI" id="CHEBI:78442"/>
        <dbReference type="ChEBI" id="CHEBI:138191"/>
        <dbReference type="EC" id="3.1.1.29"/>
    </reaction>
</comment>
<dbReference type="GO" id="GO:0006515">
    <property type="term" value="P:protein quality control for misfolded or incompletely synthesized proteins"/>
    <property type="evidence" value="ECO:0007669"/>
    <property type="project" value="UniProtKB-UniRule"/>
</dbReference>
<comment type="function">
    <text evidence="8">Hydrolyzes ribosome-free peptidyl-tRNAs (with 1 or more amino acids incorporated), which drop off the ribosome during protein synthesis, or as a result of ribosome stalling.</text>
</comment>
<dbReference type="Proteomes" id="UP000297454">
    <property type="component" value="Unassembled WGS sequence"/>
</dbReference>
<evidence type="ECO:0000256" key="9">
    <source>
        <dbReference type="RuleBase" id="RU000673"/>
    </source>
</evidence>
<dbReference type="RefSeq" id="WP_134712028.1">
    <property type="nucleotide sequence ID" value="NZ_CP119081.1"/>
</dbReference>
<dbReference type="PROSITE" id="PS01195">
    <property type="entry name" value="PEPT_TRNA_HYDROL_1"/>
    <property type="match status" value="1"/>
</dbReference>
<gene>
    <name evidence="8" type="primary">pth</name>
    <name evidence="11" type="ORF">EQF91_00845</name>
</gene>
<feature type="binding site" evidence="8">
    <location>
        <position position="112"/>
    </location>
    <ligand>
        <name>tRNA</name>
        <dbReference type="ChEBI" id="CHEBI:17843"/>
    </ligand>
</feature>
<dbReference type="Gene3D" id="3.40.50.1470">
    <property type="entry name" value="Peptidyl-tRNA hydrolase"/>
    <property type="match status" value="1"/>
</dbReference>
<keyword evidence="3 8" id="KW-0378">Hydrolase</keyword>
<dbReference type="OrthoDB" id="9800507at2"/>
<dbReference type="InterPro" id="IPR001328">
    <property type="entry name" value="Pept_tRNA_hydro"/>
</dbReference>
<feature type="binding site" evidence="8">
    <location>
        <position position="66"/>
    </location>
    <ligand>
        <name>tRNA</name>
        <dbReference type="ChEBI" id="CHEBI:17843"/>
    </ligand>
</feature>
<evidence type="ECO:0000256" key="3">
    <source>
        <dbReference type="ARBA" id="ARBA00022801"/>
    </source>
</evidence>
<sequence>MYLIVGLGNPGRKYDGTRHNVGYAVIDSLAKYLGVELDKLKFKGIFTKTNYKNEKIILLKPETYMNASGDSVQPFIDYFGIDIKNVIVIVDDIDIKFGTVRIRKNGSAGTHNGLKSIVQRTGKTDFPRIKVAVNQKPSYMDLADFILSKFSTSEQKVISKEIEIARDAILEIIEKDIDSSMNKYNPIIVE</sequence>
<reference evidence="11 12" key="1">
    <citation type="submission" date="2019-01" db="EMBL/GenBank/DDBJ databases">
        <title>Draft Genome Sequences of Helcococcus ovis Strains Isolated from the Uterus and Vagina of Dairy Cows with Metritis.</title>
        <authorList>
            <person name="Cunha F."/>
            <person name="Jeon S.J."/>
            <person name="Kutzer P."/>
            <person name="Galvao K.N."/>
        </authorList>
    </citation>
    <scope>NUCLEOTIDE SEQUENCE [LARGE SCALE GENOMIC DNA]</scope>
    <source>
        <strain evidence="11 12">KG-37</strain>
    </source>
</reference>
<organism evidence="11 12">
    <name type="scientific">Helcococcus ovis</name>
    <dbReference type="NCBI Taxonomy" id="72026"/>
    <lineage>
        <taxon>Bacteria</taxon>
        <taxon>Bacillati</taxon>
        <taxon>Bacillota</taxon>
        <taxon>Tissierellia</taxon>
        <taxon>Tissierellales</taxon>
        <taxon>Peptoniphilaceae</taxon>
        <taxon>Helcococcus</taxon>
    </lineage>
</organism>
<dbReference type="PANTHER" id="PTHR17224">
    <property type="entry name" value="PEPTIDYL-TRNA HYDROLASE"/>
    <property type="match status" value="1"/>
</dbReference>
<name>A0A4R9C2V8_9FIRM</name>
<dbReference type="EMBL" id="SCFR01000002">
    <property type="protein sequence ID" value="TFF67499.1"/>
    <property type="molecule type" value="Genomic_DNA"/>
</dbReference>
<evidence type="ECO:0000313" key="11">
    <source>
        <dbReference type="EMBL" id="TFF67499.1"/>
    </source>
</evidence>
<dbReference type="AlphaFoldDB" id="A0A4R9C2V8"/>
<dbReference type="NCBIfam" id="TIGR00447">
    <property type="entry name" value="pth"/>
    <property type="match status" value="1"/>
</dbReference>
<keyword evidence="2 8" id="KW-0820">tRNA-binding</keyword>
<proteinExistence type="inferred from homology"/>
<keyword evidence="12" id="KW-1185">Reference proteome</keyword>
<comment type="subunit">
    <text evidence="8">Monomer.</text>
</comment>
<dbReference type="GO" id="GO:0005737">
    <property type="term" value="C:cytoplasm"/>
    <property type="evidence" value="ECO:0007669"/>
    <property type="project" value="UniProtKB-SubCell"/>
</dbReference>
<comment type="similarity">
    <text evidence="5 8 10">Belongs to the PTH family.</text>
</comment>
<evidence type="ECO:0000256" key="6">
    <source>
        <dbReference type="ARBA" id="ARBA00048707"/>
    </source>
</evidence>
<accession>A0A4R9C2V8</accession>
<evidence type="ECO:0000256" key="2">
    <source>
        <dbReference type="ARBA" id="ARBA00022555"/>
    </source>
</evidence>
<feature type="active site" description="Proton acceptor" evidence="8">
    <location>
        <position position="19"/>
    </location>
</feature>
<evidence type="ECO:0000256" key="7">
    <source>
        <dbReference type="ARBA" id="ARBA00050038"/>
    </source>
</evidence>
<dbReference type="CDD" id="cd00462">
    <property type="entry name" value="PTH"/>
    <property type="match status" value="1"/>
</dbReference>
<feature type="site" description="Stabilizes the basic form of H active site to accept a proton" evidence="8">
    <location>
        <position position="91"/>
    </location>
</feature>
<evidence type="ECO:0000313" key="12">
    <source>
        <dbReference type="Proteomes" id="UP000297454"/>
    </source>
</evidence>
<protein>
    <recommendedName>
        <fullName evidence="7 8">Peptidyl-tRNA hydrolase</fullName>
        <shortName evidence="8">Pth</shortName>
        <ecNumber evidence="1 8">3.1.1.29</ecNumber>
    </recommendedName>
</protein>
<dbReference type="PROSITE" id="PS01196">
    <property type="entry name" value="PEPT_TRNA_HYDROL_2"/>
    <property type="match status" value="1"/>
</dbReference>
<dbReference type="GeneID" id="97030606"/>
<comment type="caution">
    <text evidence="11">The sequence shown here is derived from an EMBL/GenBank/DDBJ whole genome shotgun (WGS) entry which is preliminary data.</text>
</comment>
<evidence type="ECO:0000256" key="8">
    <source>
        <dbReference type="HAMAP-Rule" id="MF_00083"/>
    </source>
</evidence>
<dbReference type="GO" id="GO:0000049">
    <property type="term" value="F:tRNA binding"/>
    <property type="evidence" value="ECO:0007669"/>
    <property type="project" value="UniProtKB-UniRule"/>
</dbReference>